<accession>A0A0E0A5C6</accession>
<dbReference type="Gramene" id="OGLUM06G03960.1">
    <property type="protein sequence ID" value="OGLUM06G03960.1"/>
    <property type="gene ID" value="OGLUM06G03960"/>
</dbReference>
<evidence type="ECO:0000313" key="2">
    <source>
        <dbReference type="EnsemblPlants" id="OGLUM06G03960.1"/>
    </source>
</evidence>
<reference evidence="2" key="2">
    <citation type="submission" date="2018-05" db="EMBL/GenBank/DDBJ databases">
        <title>OgluRS3 (Oryza glumaepatula Reference Sequence Version 3).</title>
        <authorList>
            <person name="Zhang J."/>
            <person name="Kudrna D."/>
            <person name="Lee S."/>
            <person name="Talag J."/>
            <person name="Welchert J."/>
            <person name="Wing R.A."/>
        </authorList>
    </citation>
    <scope>NUCLEOTIDE SEQUENCE [LARGE SCALE GENOMIC DNA]</scope>
</reference>
<dbReference type="HOGENOM" id="CLU_1104201_0_0_1"/>
<dbReference type="EnsemblPlants" id="OGLUM06G03960.1">
    <property type="protein sequence ID" value="OGLUM06G03960.1"/>
    <property type="gene ID" value="OGLUM06G03960"/>
</dbReference>
<name>A0A0E0A5C6_9ORYZ</name>
<dbReference type="Proteomes" id="UP000026961">
    <property type="component" value="Chromosome 6"/>
</dbReference>
<sequence>MASAWSSVRRRANLDTFRSDDIHGGSLSNLPARLNLVMNRGGDSTKARLSSDKLCSFSSRVWMERERRGPGNLLIDSRNAFQFSSTPRKRTLSFVRFCSRPISRSTGDLSLTTIWTSDCRATMFLTTPVATSKPEDCLKNFTLAVLVSCTLCPANKCLRQLRLPALTGSFLISVALMSSVSRCFRFPRRCGNLDTLVFLRLRYFSWKNLHIQCKVSLLKQLQPCKSSTLNNRSCGKKNGTSSTEADIVKERA</sequence>
<organism evidence="2">
    <name type="scientific">Oryza glumipatula</name>
    <dbReference type="NCBI Taxonomy" id="40148"/>
    <lineage>
        <taxon>Eukaryota</taxon>
        <taxon>Viridiplantae</taxon>
        <taxon>Streptophyta</taxon>
        <taxon>Embryophyta</taxon>
        <taxon>Tracheophyta</taxon>
        <taxon>Spermatophyta</taxon>
        <taxon>Magnoliopsida</taxon>
        <taxon>Liliopsida</taxon>
        <taxon>Poales</taxon>
        <taxon>Poaceae</taxon>
        <taxon>BOP clade</taxon>
        <taxon>Oryzoideae</taxon>
        <taxon>Oryzeae</taxon>
        <taxon>Oryzinae</taxon>
        <taxon>Oryza</taxon>
    </lineage>
</organism>
<protein>
    <submittedName>
        <fullName evidence="2">Uncharacterized protein</fullName>
    </submittedName>
</protein>
<reference evidence="2" key="1">
    <citation type="submission" date="2015-04" db="UniProtKB">
        <authorList>
            <consortium name="EnsemblPlants"/>
        </authorList>
    </citation>
    <scope>IDENTIFICATION</scope>
</reference>
<feature type="compositionally biased region" description="Polar residues" evidence="1">
    <location>
        <begin position="230"/>
        <end position="244"/>
    </location>
</feature>
<dbReference type="AlphaFoldDB" id="A0A0E0A5C6"/>
<keyword evidence="3" id="KW-1185">Reference proteome</keyword>
<evidence type="ECO:0000313" key="3">
    <source>
        <dbReference type="Proteomes" id="UP000026961"/>
    </source>
</evidence>
<proteinExistence type="predicted"/>
<feature type="region of interest" description="Disordered" evidence="1">
    <location>
        <begin position="230"/>
        <end position="252"/>
    </location>
</feature>
<evidence type="ECO:0000256" key="1">
    <source>
        <dbReference type="SAM" id="MobiDB-lite"/>
    </source>
</evidence>